<accession>A0ABX6P134</accession>
<protein>
    <recommendedName>
        <fullName evidence="1">Cds6 C-terminal domain-containing protein</fullName>
    </recommendedName>
</protein>
<dbReference type="EMBL" id="CP053418">
    <property type="protein sequence ID" value="QJW83165.1"/>
    <property type="molecule type" value="Genomic_DNA"/>
</dbReference>
<organism evidence="2 3">
    <name type="scientific">Ramlibacter terrae</name>
    <dbReference type="NCBI Taxonomy" id="2732511"/>
    <lineage>
        <taxon>Bacteria</taxon>
        <taxon>Pseudomonadati</taxon>
        <taxon>Pseudomonadota</taxon>
        <taxon>Betaproteobacteria</taxon>
        <taxon>Burkholderiales</taxon>
        <taxon>Comamonadaceae</taxon>
        <taxon>Ramlibacter</taxon>
    </lineage>
</organism>
<evidence type="ECO:0000313" key="3">
    <source>
        <dbReference type="Proteomes" id="UP000500826"/>
    </source>
</evidence>
<feature type="domain" description="Cds6 C-terminal" evidence="1">
    <location>
        <begin position="6"/>
        <end position="97"/>
    </location>
</feature>
<name>A0ABX6P134_9BURK</name>
<reference evidence="2 3" key="2">
    <citation type="submission" date="2020-05" db="EMBL/GenBank/DDBJ databases">
        <authorList>
            <person name="Khan S.A."/>
            <person name="Jeon C.O."/>
            <person name="Chun B.H."/>
        </authorList>
    </citation>
    <scope>NUCLEOTIDE SEQUENCE [LARGE SCALE GENOMIC DNA]</scope>
    <source>
        <strain evidence="2 3">H242</strain>
    </source>
</reference>
<evidence type="ECO:0000259" key="1">
    <source>
        <dbReference type="Pfam" id="PF24125"/>
    </source>
</evidence>
<sequence>MARGREKRDVDAYLQSYGTAFAPAQGTRAAREKKRQDVLSRAADVTIALEAPEVKVTAPGEATVVFTQAYKSASYQDRVRKTMNWRLVNGRWVIVSEATEPAPAR</sequence>
<dbReference type="InterPro" id="IPR032710">
    <property type="entry name" value="NTF2-like_dom_sf"/>
</dbReference>
<gene>
    <name evidence="2" type="ORF">HK414_03090</name>
</gene>
<dbReference type="Pfam" id="PF24125">
    <property type="entry name" value="Cds6_C"/>
    <property type="match status" value="1"/>
</dbReference>
<dbReference type="InterPro" id="IPR056203">
    <property type="entry name" value="Cds6_C"/>
</dbReference>
<proteinExistence type="predicted"/>
<keyword evidence="3" id="KW-1185">Reference proteome</keyword>
<dbReference type="Gene3D" id="3.10.450.50">
    <property type="match status" value="1"/>
</dbReference>
<reference evidence="2 3" key="1">
    <citation type="submission" date="2020-05" db="EMBL/GenBank/DDBJ databases">
        <title>Ramlibacter rhizophilus sp. nov., isolated from rhizosphere soil of national flower Mugunghwa from South Korea.</title>
        <authorList>
            <person name="Zheng-Fei Y."/>
            <person name="Huan T."/>
        </authorList>
    </citation>
    <scope>NUCLEOTIDE SEQUENCE [LARGE SCALE GENOMIC DNA]</scope>
    <source>
        <strain evidence="2 3">H242</strain>
    </source>
</reference>
<dbReference type="Proteomes" id="UP000500826">
    <property type="component" value="Chromosome"/>
</dbReference>
<dbReference type="SUPFAM" id="SSF54427">
    <property type="entry name" value="NTF2-like"/>
    <property type="match status" value="1"/>
</dbReference>
<evidence type="ECO:0000313" key="2">
    <source>
        <dbReference type="EMBL" id="QJW83165.1"/>
    </source>
</evidence>